<dbReference type="AlphaFoldDB" id="A0AAW3ZL67"/>
<evidence type="ECO:0000259" key="11">
    <source>
        <dbReference type="Pfam" id="PF00593"/>
    </source>
</evidence>
<proteinExistence type="inferred from homology"/>
<dbReference type="Proteomes" id="UP000613768">
    <property type="component" value="Unassembled WGS sequence"/>
</dbReference>
<keyword evidence="3 8" id="KW-1134">Transmembrane beta strand</keyword>
<evidence type="ECO:0000313" key="14">
    <source>
        <dbReference type="Proteomes" id="UP000613768"/>
    </source>
</evidence>
<dbReference type="SUPFAM" id="SSF56935">
    <property type="entry name" value="Porins"/>
    <property type="match status" value="1"/>
</dbReference>
<evidence type="ECO:0000256" key="9">
    <source>
        <dbReference type="RuleBase" id="RU003357"/>
    </source>
</evidence>
<feature type="domain" description="TonB-dependent receptor plug" evidence="12">
    <location>
        <begin position="55"/>
        <end position="178"/>
    </location>
</feature>
<evidence type="ECO:0000259" key="12">
    <source>
        <dbReference type="Pfam" id="PF07715"/>
    </source>
</evidence>
<feature type="domain" description="TonB-dependent receptor-like beta-barrel" evidence="11">
    <location>
        <begin position="374"/>
        <end position="911"/>
    </location>
</feature>
<dbReference type="Gene3D" id="2.170.130.10">
    <property type="entry name" value="TonB-dependent receptor, plug domain"/>
    <property type="match status" value="1"/>
</dbReference>
<dbReference type="InterPro" id="IPR039426">
    <property type="entry name" value="TonB-dep_rcpt-like"/>
</dbReference>
<keyword evidence="13" id="KW-0675">Receptor</keyword>
<gene>
    <name evidence="13" type="ORF">IFO71_13275</name>
</gene>
<evidence type="ECO:0000256" key="8">
    <source>
        <dbReference type="PROSITE-ProRule" id="PRU01360"/>
    </source>
</evidence>
<dbReference type="InterPro" id="IPR036942">
    <property type="entry name" value="Beta-barrel_TonB_sf"/>
</dbReference>
<evidence type="ECO:0000313" key="13">
    <source>
        <dbReference type="EMBL" id="MBD8526708.1"/>
    </source>
</evidence>
<organism evidence="13 14">
    <name type="scientific">Pseudomarimonas arenosa</name>
    <dbReference type="NCBI Taxonomy" id="2774145"/>
    <lineage>
        <taxon>Bacteria</taxon>
        <taxon>Pseudomonadati</taxon>
        <taxon>Pseudomonadota</taxon>
        <taxon>Gammaproteobacteria</taxon>
        <taxon>Lysobacterales</taxon>
        <taxon>Lysobacteraceae</taxon>
        <taxon>Pseudomarimonas</taxon>
    </lineage>
</organism>
<sequence>MKLHCKPVAAAIRAALVTGTFAVLAAPVMAQEDAARLDRVEVTGSRIKKAEIEGQTPVSVITREQLEKTGLTSVADIVQQLTGSGSSLNTKFNSSGNFGFPSDGSGVGAGSATVDLRHLSSRRVLVLVDGIRWVNESSASGVSSSVDLNTIPVAIIERIEVLEDGASSIYGSDAIAGVVNIITRRTFEGTQASVYYGEYEEGGDTKSGEISFGGAGDNFSFFLSASSTEQDGIDSNRVEQAAFPVPGTGVALGSSFTPNGRFIFVDPNTGIEQDITTPNGQFFPGGPSYPGDFIGFTGANRFNFAEFNLLQTPSERKSVFGQARFYFDNGVSWYVRTLYNQRESLNRAAPEPISLGPGSGNSYADNALISASNPFNPFGFDLISSGPGANLIFIGRRPVEGGPRRFFQDVDTWYFATGLEGAFELGDRSFIWDLNYARSKNEADQTNFGSYNIRRIALALGPIENCNADPNCVPLDIFSGPGSITPEMLAYIQPIVRDRSENNLQLFSANLTGDLFELPAGPLSFAAGYEHRVQDGFYLPDALTVAGEYNGVPSLPTFGKYDVDEYFAEFNIPVYANEGSQLDLSAAARYSDYSTSGGDTTGKFGFRWQFGDQFVFRGSIAEGFRAPSIGELFGSAARNDIDIDDPCLIGIDGSQPTANCSAFGVPTGATQTNSQISVTTGGNPNLLPETSDSYSLGFVFSPEFGTNSAWSEKFDIEFTYYNHELEGAIQAVDAQTQLDLCVANGVSSPFCQGITRASTGVIDSFNNRLQNFGQIETDGYDLDFFWTLPETDLGQLKVSWQNTIVNDYRAVDDLGTPQPQAVGFEVNDSGIPEWTSNLSLDWSYGDFTAGWRLRHISDLEETCGRATQFSVCPDPVNNRNHIGSTSYHDLQLGWRAPWFDGTQLTLGVNNVTSKLPPICLSCSLNGYDASNYDLPAGRFVYARAEVKF</sequence>
<dbReference type="EMBL" id="JACYTR010000029">
    <property type="protein sequence ID" value="MBD8526708.1"/>
    <property type="molecule type" value="Genomic_DNA"/>
</dbReference>
<evidence type="ECO:0000256" key="7">
    <source>
        <dbReference type="ARBA" id="ARBA00023237"/>
    </source>
</evidence>
<keyword evidence="7 8" id="KW-0998">Cell outer membrane</keyword>
<evidence type="ECO:0000256" key="10">
    <source>
        <dbReference type="SAM" id="SignalP"/>
    </source>
</evidence>
<dbReference type="PANTHER" id="PTHR47234">
    <property type="match status" value="1"/>
</dbReference>
<keyword evidence="14" id="KW-1185">Reference proteome</keyword>
<evidence type="ECO:0000256" key="1">
    <source>
        <dbReference type="ARBA" id="ARBA00004571"/>
    </source>
</evidence>
<dbReference type="InterPro" id="IPR000531">
    <property type="entry name" value="Beta-barrel_TonB"/>
</dbReference>
<dbReference type="PANTHER" id="PTHR47234:SF2">
    <property type="entry name" value="TONB-DEPENDENT RECEPTOR"/>
    <property type="match status" value="1"/>
</dbReference>
<keyword evidence="4 8" id="KW-0812">Transmembrane</keyword>
<reference evidence="13 14" key="1">
    <citation type="submission" date="2020-09" db="EMBL/GenBank/DDBJ databases">
        <title>Pseudoxanthomonas sp. CAU 1598 isolated from sand of Yaerae Beach.</title>
        <authorList>
            <person name="Kim W."/>
        </authorList>
    </citation>
    <scope>NUCLEOTIDE SEQUENCE [LARGE SCALE GENOMIC DNA]</scope>
    <source>
        <strain evidence="13 14">CAU 1598</strain>
    </source>
</reference>
<comment type="similarity">
    <text evidence="8 9">Belongs to the TonB-dependent receptor family.</text>
</comment>
<evidence type="ECO:0000256" key="6">
    <source>
        <dbReference type="ARBA" id="ARBA00023136"/>
    </source>
</evidence>
<keyword evidence="5 9" id="KW-0798">TonB box</keyword>
<evidence type="ECO:0000256" key="4">
    <source>
        <dbReference type="ARBA" id="ARBA00022692"/>
    </source>
</evidence>
<feature type="chain" id="PRO_5043610375" evidence="10">
    <location>
        <begin position="26"/>
        <end position="948"/>
    </location>
</feature>
<accession>A0AAW3ZL67</accession>
<feature type="signal peptide" evidence="10">
    <location>
        <begin position="1"/>
        <end position="25"/>
    </location>
</feature>
<evidence type="ECO:0000256" key="3">
    <source>
        <dbReference type="ARBA" id="ARBA00022452"/>
    </source>
</evidence>
<protein>
    <submittedName>
        <fullName evidence="13">TonB-dependent receptor</fullName>
    </submittedName>
</protein>
<dbReference type="Pfam" id="PF07715">
    <property type="entry name" value="Plug"/>
    <property type="match status" value="1"/>
</dbReference>
<keyword evidence="2 8" id="KW-0813">Transport</keyword>
<keyword evidence="10" id="KW-0732">Signal</keyword>
<keyword evidence="6 8" id="KW-0472">Membrane</keyword>
<name>A0AAW3ZL67_9GAMM</name>
<evidence type="ECO:0000256" key="5">
    <source>
        <dbReference type="ARBA" id="ARBA00023077"/>
    </source>
</evidence>
<dbReference type="GO" id="GO:0009279">
    <property type="term" value="C:cell outer membrane"/>
    <property type="evidence" value="ECO:0007669"/>
    <property type="project" value="UniProtKB-SubCell"/>
</dbReference>
<dbReference type="InterPro" id="IPR012910">
    <property type="entry name" value="Plug_dom"/>
</dbReference>
<dbReference type="InterPro" id="IPR037066">
    <property type="entry name" value="Plug_dom_sf"/>
</dbReference>
<dbReference type="Gene3D" id="2.40.170.20">
    <property type="entry name" value="TonB-dependent receptor, beta-barrel domain"/>
    <property type="match status" value="1"/>
</dbReference>
<comment type="subcellular location">
    <subcellularLocation>
        <location evidence="1 8">Cell outer membrane</location>
        <topology evidence="1 8">Multi-pass membrane protein</topology>
    </subcellularLocation>
</comment>
<dbReference type="PROSITE" id="PS52016">
    <property type="entry name" value="TONB_DEPENDENT_REC_3"/>
    <property type="match status" value="1"/>
</dbReference>
<comment type="caution">
    <text evidence="13">The sequence shown here is derived from an EMBL/GenBank/DDBJ whole genome shotgun (WGS) entry which is preliminary data.</text>
</comment>
<dbReference type="Pfam" id="PF00593">
    <property type="entry name" value="TonB_dep_Rec_b-barrel"/>
    <property type="match status" value="1"/>
</dbReference>
<evidence type="ECO:0000256" key="2">
    <source>
        <dbReference type="ARBA" id="ARBA00022448"/>
    </source>
</evidence>